<evidence type="ECO:0000256" key="1">
    <source>
        <dbReference type="ARBA" id="ARBA00022723"/>
    </source>
</evidence>
<evidence type="ECO:0000313" key="4">
    <source>
        <dbReference type="Proteomes" id="UP001331761"/>
    </source>
</evidence>
<dbReference type="GO" id="GO:0046872">
    <property type="term" value="F:metal ion binding"/>
    <property type="evidence" value="ECO:0007669"/>
    <property type="project" value="UniProtKB-KW"/>
</dbReference>
<feature type="domain" description="Tyrosinase copper-binding" evidence="2">
    <location>
        <begin position="21"/>
        <end position="52"/>
    </location>
</feature>
<dbReference type="PANTHER" id="PTHR11474">
    <property type="entry name" value="TYROSINASE FAMILY MEMBER"/>
    <property type="match status" value="1"/>
</dbReference>
<sequence>MLSDDERERYYQAVRTLKQNGEFDRISRIHARSTEVGGAHSGPAFLPWHREFSK</sequence>
<dbReference type="InterPro" id="IPR008922">
    <property type="entry name" value="Di-copper_centre_dom_sf"/>
</dbReference>
<dbReference type="Pfam" id="PF00264">
    <property type="entry name" value="Tyrosinase"/>
    <property type="match status" value="1"/>
</dbReference>
<dbReference type="GO" id="GO:0016491">
    <property type="term" value="F:oxidoreductase activity"/>
    <property type="evidence" value="ECO:0007669"/>
    <property type="project" value="InterPro"/>
</dbReference>
<feature type="non-terminal residue" evidence="3">
    <location>
        <position position="54"/>
    </location>
</feature>
<gene>
    <name evidence="3" type="ORF">GCK32_022160</name>
</gene>
<dbReference type="PANTHER" id="PTHR11474:SF21">
    <property type="entry name" value="SHKT DOMAIN-CONTAINING PROTEIN"/>
    <property type="match status" value="1"/>
</dbReference>
<dbReference type="InterPro" id="IPR002227">
    <property type="entry name" value="Tyrosinase_Cu-bd"/>
</dbReference>
<keyword evidence="1" id="KW-0479">Metal-binding</keyword>
<dbReference type="EMBL" id="WIXE01024090">
    <property type="protein sequence ID" value="KAK5965913.1"/>
    <property type="molecule type" value="Genomic_DNA"/>
</dbReference>
<dbReference type="SUPFAM" id="SSF48056">
    <property type="entry name" value="Di-copper centre-containing domain"/>
    <property type="match status" value="1"/>
</dbReference>
<proteinExistence type="predicted"/>
<dbReference type="InterPro" id="IPR050316">
    <property type="entry name" value="Tyrosinase/Hemocyanin"/>
</dbReference>
<accession>A0AAN8IE44</accession>
<organism evidence="3 4">
    <name type="scientific">Trichostrongylus colubriformis</name>
    <name type="common">Black scour worm</name>
    <dbReference type="NCBI Taxonomy" id="6319"/>
    <lineage>
        <taxon>Eukaryota</taxon>
        <taxon>Metazoa</taxon>
        <taxon>Ecdysozoa</taxon>
        <taxon>Nematoda</taxon>
        <taxon>Chromadorea</taxon>
        <taxon>Rhabditida</taxon>
        <taxon>Rhabditina</taxon>
        <taxon>Rhabditomorpha</taxon>
        <taxon>Strongyloidea</taxon>
        <taxon>Trichostrongylidae</taxon>
        <taxon>Trichostrongylus</taxon>
    </lineage>
</organism>
<dbReference type="Proteomes" id="UP001331761">
    <property type="component" value="Unassembled WGS sequence"/>
</dbReference>
<protein>
    <recommendedName>
        <fullName evidence="2">Tyrosinase copper-binding domain-containing protein</fullName>
    </recommendedName>
</protein>
<dbReference type="AlphaFoldDB" id="A0AAN8IE44"/>
<reference evidence="3 4" key="1">
    <citation type="submission" date="2019-10" db="EMBL/GenBank/DDBJ databases">
        <title>Assembly and Annotation for the nematode Trichostrongylus colubriformis.</title>
        <authorList>
            <person name="Martin J."/>
        </authorList>
    </citation>
    <scope>NUCLEOTIDE SEQUENCE [LARGE SCALE GENOMIC DNA]</scope>
    <source>
        <strain evidence="3">G859</strain>
        <tissue evidence="3">Whole worm</tissue>
    </source>
</reference>
<comment type="caution">
    <text evidence="3">The sequence shown here is derived from an EMBL/GenBank/DDBJ whole genome shotgun (WGS) entry which is preliminary data.</text>
</comment>
<evidence type="ECO:0000259" key="2">
    <source>
        <dbReference type="Pfam" id="PF00264"/>
    </source>
</evidence>
<keyword evidence="4" id="KW-1185">Reference proteome</keyword>
<name>A0AAN8IE44_TRICO</name>
<dbReference type="Gene3D" id="1.10.1280.10">
    <property type="entry name" value="Di-copper center containing domain from catechol oxidase"/>
    <property type="match status" value="1"/>
</dbReference>
<evidence type="ECO:0000313" key="3">
    <source>
        <dbReference type="EMBL" id="KAK5965913.1"/>
    </source>
</evidence>